<sequence>DLWKIIRKEQEFIHPQVDAHRRETLCLQDFWKGISKNGGTSLSRKEALGMKSVRLCSVWMLLFDSWRVEIIKLATYLIRLRSVRTTAQSEKERMQEGDYQHKQSFACAVCGKSLSRTWGLQSHELTHTGGKPFACEICGKSLSLTGVLFVATRFVEKGFKALRDVAITKRSTRKEISPFVLK</sequence>
<protein>
    <submittedName>
        <fullName evidence="6">Uncharacterized protein</fullName>
    </submittedName>
</protein>
<dbReference type="GO" id="GO:0000978">
    <property type="term" value="F:RNA polymerase II cis-regulatory region sequence-specific DNA binding"/>
    <property type="evidence" value="ECO:0007669"/>
    <property type="project" value="TreeGrafter"/>
</dbReference>
<dbReference type="InterPro" id="IPR036236">
    <property type="entry name" value="Znf_C2H2_sf"/>
</dbReference>
<keyword evidence="4" id="KW-0862">Zinc</keyword>
<reference evidence="6" key="1">
    <citation type="submission" date="2020-11" db="EMBL/GenBank/DDBJ databases">
        <authorList>
            <person name="Tran Van P."/>
        </authorList>
    </citation>
    <scope>NUCLEOTIDE SEQUENCE</scope>
</reference>
<dbReference type="InterPro" id="IPR013087">
    <property type="entry name" value="Znf_C2H2_type"/>
</dbReference>
<keyword evidence="2" id="KW-0677">Repeat</keyword>
<dbReference type="GO" id="GO:0008270">
    <property type="term" value="F:zinc ion binding"/>
    <property type="evidence" value="ECO:0007669"/>
    <property type="project" value="UniProtKB-KW"/>
</dbReference>
<evidence type="ECO:0000256" key="2">
    <source>
        <dbReference type="ARBA" id="ARBA00022737"/>
    </source>
</evidence>
<dbReference type="PROSITE" id="PS00028">
    <property type="entry name" value="ZINC_FINGER_C2H2_1"/>
    <property type="match status" value="1"/>
</dbReference>
<dbReference type="PROSITE" id="PS50157">
    <property type="entry name" value="ZINC_FINGER_C2H2_2"/>
    <property type="match status" value="1"/>
</dbReference>
<dbReference type="PANTHER" id="PTHR24393">
    <property type="entry name" value="ZINC FINGER PROTEIN"/>
    <property type="match status" value="1"/>
</dbReference>
<dbReference type="EMBL" id="OB669407">
    <property type="protein sequence ID" value="CAD7234663.1"/>
    <property type="molecule type" value="Genomic_DNA"/>
</dbReference>
<proteinExistence type="predicted"/>
<dbReference type="GO" id="GO:0001228">
    <property type="term" value="F:DNA-binding transcription activator activity, RNA polymerase II-specific"/>
    <property type="evidence" value="ECO:0007669"/>
    <property type="project" value="TreeGrafter"/>
</dbReference>
<accession>A0A7R8WT88</accession>
<keyword evidence="1" id="KW-0479">Metal-binding</keyword>
<dbReference type="Gene3D" id="3.30.160.60">
    <property type="entry name" value="Classic Zinc Finger"/>
    <property type="match status" value="2"/>
</dbReference>
<evidence type="ECO:0000256" key="3">
    <source>
        <dbReference type="ARBA" id="ARBA00022771"/>
    </source>
</evidence>
<evidence type="ECO:0000256" key="1">
    <source>
        <dbReference type="ARBA" id="ARBA00022723"/>
    </source>
</evidence>
<keyword evidence="5" id="KW-0539">Nucleus</keyword>
<dbReference type="Pfam" id="PF00096">
    <property type="entry name" value="zf-C2H2"/>
    <property type="match status" value="1"/>
</dbReference>
<dbReference type="SUPFAM" id="SSF57667">
    <property type="entry name" value="beta-beta-alpha zinc fingers"/>
    <property type="match status" value="1"/>
</dbReference>
<dbReference type="OrthoDB" id="9439903at2759"/>
<name>A0A7R8WT88_9CRUS</name>
<evidence type="ECO:0000256" key="4">
    <source>
        <dbReference type="ARBA" id="ARBA00022833"/>
    </source>
</evidence>
<dbReference type="GO" id="GO:0005634">
    <property type="term" value="C:nucleus"/>
    <property type="evidence" value="ECO:0007669"/>
    <property type="project" value="TreeGrafter"/>
</dbReference>
<feature type="non-terminal residue" evidence="6">
    <location>
        <position position="1"/>
    </location>
</feature>
<feature type="non-terminal residue" evidence="6">
    <location>
        <position position="182"/>
    </location>
</feature>
<dbReference type="PANTHER" id="PTHR24393:SF138">
    <property type="entry name" value="IP01201P-RELATED"/>
    <property type="match status" value="1"/>
</dbReference>
<dbReference type="AlphaFoldDB" id="A0A7R8WT88"/>
<organism evidence="6">
    <name type="scientific">Cyprideis torosa</name>
    <dbReference type="NCBI Taxonomy" id="163714"/>
    <lineage>
        <taxon>Eukaryota</taxon>
        <taxon>Metazoa</taxon>
        <taxon>Ecdysozoa</taxon>
        <taxon>Arthropoda</taxon>
        <taxon>Crustacea</taxon>
        <taxon>Oligostraca</taxon>
        <taxon>Ostracoda</taxon>
        <taxon>Podocopa</taxon>
        <taxon>Podocopida</taxon>
        <taxon>Cytherocopina</taxon>
        <taxon>Cytheroidea</taxon>
        <taxon>Cytherideidae</taxon>
        <taxon>Cyprideis</taxon>
    </lineage>
</organism>
<keyword evidence="3" id="KW-0863">Zinc-finger</keyword>
<evidence type="ECO:0000256" key="5">
    <source>
        <dbReference type="ARBA" id="ARBA00023242"/>
    </source>
</evidence>
<evidence type="ECO:0000313" key="6">
    <source>
        <dbReference type="EMBL" id="CAD7234663.1"/>
    </source>
</evidence>
<gene>
    <name evidence="6" type="ORF">CTOB1V02_LOCUS12479</name>
</gene>